<evidence type="ECO:0000313" key="1">
    <source>
        <dbReference type="EMBL" id="OWV09599.1"/>
    </source>
</evidence>
<reference evidence="1 2" key="1">
    <citation type="submission" date="2017-03" db="EMBL/GenBank/DDBJ databases">
        <title>Whole genome sequence of Micromonospora wenchangensis, isolated from mangrove soil.</title>
        <authorList>
            <person name="Yang H."/>
        </authorList>
    </citation>
    <scope>NUCLEOTIDE SEQUENCE [LARGE SCALE GENOMIC DNA]</scope>
    <source>
        <strain evidence="1 2">CCTCC AA 2012002</strain>
    </source>
</reference>
<dbReference type="AlphaFoldDB" id="A0A246RRI1"/>
<dbReference type="Proteomes" id="UP000197174">
    <property type="component" value="Unassembled WGS sequence"/>
</dbReference>
<proteinExistence type="predicted"/>
<dbReference type="Pfam" id="PF14430">
    <property type="entry name" value="Imm1"/>
    <property type="match status" value="1"/>
</dbReference>
<keyword evidence="2" id="KW-1185">Reference proteome</keyword>
<evidence type="ECO:0000313" key="2">
    <source>
        <dbReference type="Proteomes" id="UP000197174"/>
    </source>
</evidence>
<comment type="caution">
    <text evidence="1">The sequence shown here is derived from an EMBL/GenBank/DDBJ whole genome shotgun (WGS) entry which is preliminary data.</text>
</comment>
<dbReference type="EMBL" id="MZMV01000011">
    <property type="protein sequence ID" value="OWV09599.1"/>
    <property type="molecule type" value="Genomic_DNA"/>
</dbReference>
<accession>A0A246RRI1</accession>
<sequence length="137" mass="15192">MMTFRVVFDICEQELPDAEATRVFLDKQTLMIGPHGTRAHAFWFAPSGADDVLRLDIDYDNARAALRWLPDGGHAVEQPPAEPIVVLESSDSPLVTIPAELAVLSVETAHRAVIEYIATCQRPSLVRWADHTASQEK</sequence>
<protein>
    <submittedName>
        <fullName evidence="1">Uncharacterized protein</fullName>
    </submittedName>
</protein>
<gene>
    <name evidence="1" type="ORF">B5D80_09435</name>
</gene>
<name>A0A246RRI1_9ACTN</name>
<organism evidence="1 2">
    <name type="scientific">Micromonospora wenchangensis</name>
    <dbReference type="NCBI Taxonomy" id="1185415"/>
    <lineage>
        <taxon>Bacteria</taxon>
        <taxon>Bacillati</taxon>
        <taxon>Actinomycetota</taxon>
        <taxon>Actinomycetes</taxon>
        <taxon>Micromonosporales</taxon>
        <taxon>Micromonosporaceae</taxon>
        <taxon>Micromonospora</taxon>
    </lineage>
</organism>
<dbReference type="InterPro" id="IPR025680">
    <property type="entry name" value="DddI"/>
</dbReference>